<proteinExistence type="predicted"/>
<evidence type="ECO:0000313" key="1">
    <source>
        <dbReference type="EMBL" id="EYC08075.1"/>
    </source>
</evidence>
<dbReference type="Proteomes" id="UP000024635">
    <property type="component" value="Unassembled WGS sequence"/>
</dbReference>
<accession>A0A016TZ44</accession>
<dbReference type="EMBL" id="JARK01001403">
    <property type="protein sequence ID" value="EYC08075.1"/>
    <property type="molecule type" value="Genomic_DNA"/>
</dbReference>
<sequence length="70" mass="8157">MREEQMCVVDVNIKFTVGEPNSDGFLSFLNTNVRIRNGMTEIRWYKKLSLKNISLHSRSAHPIFTKVNLM</sequence>
<protein>
    <submittedName>
        <fullName evidence="1">Uncharacterized protein</fullName>
    </submittedName>
</protein>
<reference evidence="2" key="1">
    <citation type="journal article" date="2015" name="Nat. Genet.">
        <title>The genome and transcriptome of the zoonotic hookworm Ancylostoma ceylanicum identify infection-specific gene families.</title>
        <authorList>
            <person name="Schwarz E.M."/>
            <person name="Hu Y."/>
            <person name="Antoshechkin I."/>
            <person name="Miller M.M."/>
            <person name="Sternberg P.W."/>
            <person name="Aroian R.V."/>
        </authorList>
    </citation>
    <scope>NUCLEOTIDE SEQUENCE</scope>
    <source>
        <strain evidence="2">HY135</strain>
    </source>
</reference>
<dbReference type="AlphaFoldDB" id="A0A016TZ44"/>
<name>A0A016TZ44_9BILA</name>
<organism evidence="1 2">
    <name type="scientific">Ancylostoma ceylanicum</name>
    <dbReference type="NCBI Taxonomy" id="53326"/>
    <lineage>
        <taxon>Eukaryota</taxon>
        <taxon>Metazoa</taxon>
        <taxon>Ecdysozoa</taxon>
        <taxon>Nematoda</taxon>
        <taxon>Chromadorea</taxon>
        <taxon>Rhabditida</taxon>
        <taxon>Rhabditina</taxon>
        <taxon>Rhabditomorpha</taxon>
        <taxon>Strongyloidea</taxon>
        <taxon>Ancylostomatidae</taxon>
        <taxon>Ancylostomatinae</taxon>
        <taxon>Ancylostoma</taxon>
    </lineage>
</organism>
<dbReference type="OrthoDB" id="10060112at2759"/>
<keyword evidence="2" id="KW-1185">Reference proteome</keyword>
<evidence type="ECO:0000313" key="2">
    <source>
        <dbReference type="Proteomes" id="UP000024635"/>
    </source>
</evidence>
<comment type="caution">
    <text evidence="1">The sequence shown here is derived from an EMBL/GenBank/DDBJ whole genome shotgun (WGS) entry which is preliminary data.</text>
</comment>
<gene>
    <name evidence="1" type="primary">Acey_s0067.g106</name>
    <name evidence="1" type="ORF">Y032_0067g106</name>
</gene>